<evidence type="ECO:0000313" key="7">
    <source>
        <dbReference type="EMBL" id="USG68489.1"/>
    </source>
</evidence>
<dbReference type="InterPro" id="IPR015421">
    <property type="entry name" value="PyrdxlP-dep_Trfase_major"/>
</dbReference>
<comment type="similarity">
    <text evidence="2">Belongs to the SHMT family.</text>
</comment>
<comment type="cofactor">
    <cofactor evidence="1">
        <name>pyridoxal 5'-phosphate</name>
        <dbReference type="ChEBI" id="CHEBI:597326"/>
    </cofactor>
</comment>
<keyword evidence="5" id="KW-0663">Pyridoxal phosphate</keyword>
<proteinExistence type="inferred from homology"/>
<gene>
    <name evidence="7" type="ORF">NDK47_21010</name>
</gene>
<dbReference type="GO" id="GO:0008483">
    <property type="term" value="F:transaminase activity"/>
    <property type="evidence" value="ECO:0007669"/>
    <property type="project" value="UniProtKB-KW"/>
</dbReference>
<dbReference type="InterPro" id="IPR049943">
    <property type="entry name" value="Ser_HO-MeTrfase-like"/>
</dbReference>
<evidence type="ECO:0000256" key="3">
    <source>
        <dbReference type="ARBA" id="ARBA00022563"/>
    </source>
</evidence>
<keyword evidence="3" id="KW-0554">One-carbon metabolism</keyword>
<keyword evidence="8" id="KW-1185">Reference proteome</keyword>
<keyword evidence="7" id="KW-0032">Aminotransferase</keyword>
<evidence type="ECO:0000256" key="4">
    <source>
        <dbReference type="ARBA" id="ARBA00022605"/>
    </source>
</evidence>
<name>A0ABY4WPA2_9BACL</name>
<reference evidence="7" key="1">
    <citation type="submission" date="2022-06" db="EMBL/GenBank/DDBJ databases">
        <title>Genome sequencing of Brevibacillus sp. BB3-R1.</title>
        <authorList>
            <person name="Heo J."/>
            <person name="Lee D."/>
            <person name="Won M."/>
            <person name="Han B.-H."/>
            <person name="Hong S.-B."/>
            <person name="Kwon S.-W."/>
        </authorList>
    </citation>
    <scope>NUCLEOTIDE SEQUENCE</scope>
    <source>
        <strain evidence="7">BB3-R1</strain>
    </source>
</reference>
<keyword evidence="4" id="KW-0028">Amino-acid biosynthesis</keyword>
<evidence type="ECO:0000313" key="8">
    <source>
        <dbReference type="Proteomes" id="UP001056500"/>
    </source>
</evidence>
<keyword evidence="7" id="KW-0808">Transferase</keyword>
<sequence length="420" mass="47121">MTPSENEPSAFARIPFILDLYNRYFFNVEEKRNEWVFRGAQGVHRIETEVAIPLLKELGQAKYVNLRPLSGLSCSQIVLRAFGGGIDSNILAVAPEQGGHHATEDLAKSVGLHIHYMKGIDEHTIDLDFLEHQLKERFYHLVYVDQSTCLFPVDIEKMVRIIRKVSPKTMIHVDMSHYLGLVFGKAKRNPLALGADSYAGSTHKTFPGPQKAVFFTDNHELMKKFDQTQYYVVSSHHFGAVASLALSLMEFKECGGYQYSSRVLENAKTLAHCLDELGYEVSGKQYGFTDCHQIWVSTSRVGMDSFEASERLFDVGIRVNAYPSLPGMNEPSLRIGVNEITKQGAEKEEILQLAEIMDAAIRGTSPQSELRKRVQGIRTKKIEHYGYSLKNSELKELCSRLLGASLGGVFDREGQPAPIS</sequence>
<dbReference type="SUPFAM" id="SSF53383">
    <property type="entry name" value="PLP-dependent transferases"/>
    <property type="match status" value="1"/>
</dbReference>
<dbReference type="InterPro" id="IPR015422">
    <property type="entry name" value="PyrdxlP-dep_Trfase_small"/>
</dbReference>
<evidence type="ECO:0000256" key="2">
    <source>
        <dbReference type="ARBA" id="ARBA00006376"/>
    </source>
</evidence>
<evidence type="ECO:0000256" key="5">
    <source>
        <dbReference type="ARBA" id="ARBA00022898"/>
    </source>
</evidence>
<dbReference type="Pfam" id="PF00464">
    <property type="entry name" value="SHMT"/>
    <property type="match status" value="1"/>
</dbReference>
<dbReference type="EMBL" id="CP098755">
    <property type="protein sequence ID" value="USG68489.1"/>
    <property type="molecule type" value="Genomic_DNA"/>
</dbReference>
<feature type="domain" description="Serine hydroxymethyltransferase-like" evidence="6">
    <location>
        <begin position="42"/>
        <end position="356"/>
    </location>
</feature>
<evidence type="ECO:0000259" key="6">
    <source>
        <dbReference type="Pfam" id="PF00464"/>
    </source>
</evidence>
<accession>A0ABY4WPA2</accession>
<dbReference type="PANTHER" id="PTHR11680:SF35">
    <property type="entry name" value="SERINE HYDROXYMETHYLTRANSFERASE 1"/>
    <property type="match status" value="1"/>
</dbReference>
<dbReference type="Proteomes" id="UP001056500">
    <property type="component" value="Chromosome"/>
</dbReference>
<dbReference type="InterPro" id="IPR015424">
    <property type="entry name" value="PyrdxlP-dep_Trfase"/>
</dbReference>
<protein>
    <submittedName>
        <fullName evidence="7">Aminotransferase class V-fold PLP-dependent enzyme</fullName>
    </submittedName>
</protein>
<dbReference type="PANTHER" id="PTHR11680">
    <property type="entry name" value="SERINE HYDROXYMETHYLTRANSFERASE"/>
    <property type="match status" value="1"/>
</dbReference>
<evidence type="ECO:0000256" key="1">
    <source>
        <dbReference type="ARBA" id="ARBA00001933"/>
    </source>
</evidence>
<dbReference type="Gene3D" id="3.40.640.10">
    <property type="entry name" value="Type I PLP-dependent aspartate aminotransferase-like (Major domain)"/>
    <property type="match status" value="1"/>
</dbReference>
<dbReference type="Gene3D" id="3.90.1150.10">
    <property type="entry name" value="Aspartate Aminotransferase, domain 1"/>
    <property type="match status" value="1"/>
</dbReference>
<organism evidence="7 8">
    <name type="scientific">Brevibacillus ruminantium</name>
    <dbReference type="NCBI Taxonomy" id="2950604"/>
    <lineage>
        <taxon>Bacteria</taxon>
        <taxon>Bacillati</taxon>
        <taxon>Bacillota</taxon>
        <taxon>Bacilli</taxon>
        <taxon>Bacillales</taxon>
        <taxon>Paenibacillaceae</taxon>
        <taxon>Brevibacillus</taxon>
    </lineage>
</organism>
<dbReference type="InterPro" id="IPR039429">
    <property type="entry name" value="SHMT-like_dom"/>
</dbReference>